<dbReference type="AlphaFoldDB" id="A0A8X6X4Y4"/>
<name>A0A8X6X4Y4_9ARAC</name>
<feature type="domain" description="Mediator of RNA polymerase II transcription subunit 14 RM3" evidence="4">
    <location>
        <begin position="103"/>
        <end position="176"/>
    </location>
</feature>
<reference evidence="5" key="1">
    <citation type="submission" date="2020-08" db="EMBL/GenBank/DDBJ databases">
        <title>Multicomponent nature underlies the extraordinary mechanical properties of spider dragline silk.</title>
        <authorList>
            <person name="Kono N."/>
            <person name="Nakamura H."/>
            <person name="Mori M."/>
            <person name="Yoshida Y."/>
            <person name="Ohtoshi R."/>
            <person name="Malay A.D."/>
            <person name="Moran D.A.P."/>
            <person name="Tomita M."/>
            <person name="Numata K."/>
            <person name="Arakawa K."/>
        </authorList>
    </citation>
    <scope>NUCLEOTIDE SEQUENCE</scope>
</reference>
<evidence type="ECO:0000313" key="6">
    <source>
        <dbReference type="Proteomes" id="UP000886998"/>
    </source>
</evidence>
<evidence type="ECO:0000313" key="5">
    <source>
        <dbReference type="EMBL" id="GFY47122.1"/>
    </source>
</evidence>
<dbReference type="Pfam" id="PF22981">
    <property type="entry name" value="RM2_Med14"/>
    <property type="match status" value="1"/>
</dbReference>
<evidence type="ECO:0000256" key="1">
    <source>
        <dbReference type="ARBA" id="ARBA00019619"/>
    </source>
</evidence>
<dbReference type="InterPro" id="IPR055113">
    <property type="entry name" value="Med14_RM2"/>
</dbReference>
<dbReference type="GO" id="GO:0070847">
    <property type="term" value="C:core mediator complex"/>
    <property type="evidence" value="ECO:0007669"/>
    <property type="project" value="TreeGrafter"/>
</dbReference>
<gene>
    <name evidence="5" type="primary">MED14</name>
    <name evidence="5" type="ORF">TNIN_17101</name>
</gene>
<dbReference type="InterPro" id="IPR056879">
    <property type="entry name" value="RM3_Med14"/>
</dbReference>
<proteinExistence type="predicted"/>
<keyword evidence="6" id="KW-1185">Reference proteome</keyword>
<feature type="domain" description="Mediator of RNA polymerase II transcription subunit 14 RM2" evidence="3">
    <location>
        <begin position="19"/>
        <end position="100"/>
    </location>
</feature>
<dbReference type="InterPro" id="IPR013947">
    <property type="entry name" value="Mediator_Med14"/>
</dbReference>
<dbReference type="PANTHER" id="PTHR12809">
    <property type="entry name" value="MEDIATOR COMPLEX SUBUNIT"/>
    <property type="match status" value="1"/>
</dbReference>
<dbReference type="OrthoDB" id="205099at2759"/>
<dbReference type="GO" id="GO:0006357">
    <property type="term" value="P:regulation of transcription by RNA polymerase II"/>
    <property type="evidence" value="ECO:0007669"/>
    <property type="project" value="InterPro"/>
</dbReference>
<sequence length="214" mass="24438">SFCQSLQLEVLHSQVLRLCRDRLRDFIVVEEYTAGSRLVLCYWRLPKFDENNVERENTTCKLCVQMDPTDPSKPLQVTHVPHLNQKDAQLADQAIKSDFLSVEKLLIHTVHIRTKHKLQELSEVLKPLLGLPECVISGSPAVLHCPILQPCMISEELLITVNTHTGHFLAHVPQFERSIRWLKSQSFWELSMKSPEFSQTPLVQSKSSFGVGSE</sequence>
<dbReference type="EMBL" id="BMAV01005768">
    <property type="protein sequence ID" value="GFY47122.1"/>
    <property type="molecule type" value="Genomic_DNA"/>
</dbReference>
<evidence type="ECO:0000259" key="3">
    <source>
        <dbReference type="Pfam" id="PF22981"/>
    </source>
</evidence>
<dbReference type="GO" id="GO:0003712">
    <property type="term" value="F:transcription coregulator activity"/>
    <property type="evidence" value="ECO:0007669"/>
    <property type="project" value="InterPro"/>
</dbReference>
<dbReference type="PANTHER" id="PTHR12809:SF2">
    <property type="entry name" value="MEDIATOR OF RNA POLYMERASE II TRANSCRIPTION SUBUNIT 14"/>
    <property type="match status" value="1"/>
</dbReference>
<evidence type="ECO:0000256" key="2">
    <source>
        <dbReference type="ARBA" id="ARBA00032007"/>
    </source>
</evidence>
<accession>A0A8X6X4Y4</accession>
<protein>
    <recommendedName>
        <fullName evidence="1">Mediator of RNA polymerase II transcription subunit 14</fullName>
    </recommendedName>
    <alternativeName>
        <fullName evidence="2">Mediator complex subunit 14</fullName>
    </alternativeName>
</protein>
<dbReference type="GO" id="GO:0016592">
    <property type="term" value="C:mediator complex"/>
    <property type="evidence" value="ECO:0007669"/>
    <property type="project" value="InterPro"/>
</dbReference>
<feature type="non-terminal residue" evidence="5">
    <location>
        <position position="1"/>
    </location>
</feature>
<dbReference type="Pfam" id="PF25065">
    <property type="entry name" value="RM3_Med14"/>
    <property type="match status" value="1"/>
</dbReference>
<comment type="caution">
    <text evidence="5">The sequence shown here is derived from an EMBL/GenBank/DDBJ whole genome shotgun (WGS) entry which is preliminary data.</text>
</comment>
<organism evidence="5 6">
    <name type="scientific">Trichonephila inaurata madagascariensis</name>
    <dbReference type="NCBI Taxonomy" id="2747483"/>
    <lineage>
        <taxon>Eukaryota</taxon>
        <taxon>Metazoa</taxon>
        <taxon>Ecdysozoa</taxon>
        <taxon>Arthropoda</taxon>
        <taxon>Chelicerata</taxon>
        <taxon>Arachnida</taxon>
        <taxon>Araneae</taxon>
        <taxon>Araneomorphae</taxon>
        <taxon>Entelegynae</taxon>
        <taxon>Araneoidea</taxon>
        <taxon>Nephilidae</taxon>
        <taxon>Trichonephila</taxon>
        <taxon>Trichonephila inaurata</taxon>
    </lineage>
</organism>
<dbReference type="Proteomes" id="UP000886998">
    <property type="component" value="Unassembled WGS sequence"/>
</dbReference>
<evidence type="ECO:0000259" key="4">
    <source>
        <dbReference type="Pfam" id="PF25065"/>
    </source>
</evidence>